<proteinExistence type="predicted"/>
<evidence type="ECO:0000256" key="1">
    <source>
        <dbReference type="SAM" id="MobiDB-lite"/>
    </source>
</evidence>
<dbReference type="RefSeq" id="XP_033681074.1">
    <property type="nucleotide sequence ID" value="XM_033836103.1"/>
</dbReference>
<evidence type="ECO:0000313" key="2">
    <source>
        <dbReference type="EMBL" id="KAF2246070.1"/>
    </source>
</evidence>
<accession>A0A6A6I981</accession>
<gene>
    <name evidence="2" type="ORF">BU26DRAFT_61535</name>
</gene>
<reference evidence="2" key="1">
    <citation type="journal article" date="2020" name="Stud. Mycol.">
        <title>101 Dothideomycetes genomes: a test case for predicting lifestyles and emergence of pathogens.</title>
        <authorList>
            <person name="Haridas S."/>
            <person name="Albert R."/>
            <person name="Binder M."/>
            <person name="Bloem J."/>
            <person name="Labutti K."/>
            <person name="Salamov A."/>
            <person name="Andreopoulos B."/>
            <person name="Baker S."/>
            <person name="Barry K."/>
            <person name="Bills G."/>
            <person name="Bluhm B."/>
            <person name="Cannon C."/>
            <person name="Castanera R."/>
            <person name="Culley D."/>
            <person name="Daum C."/>
            <person name="Ezra D."/>
            <person name="Gonzalez J."/>
            <person name="Henrissat B."/>
            <person name="Kuo A."/>
            <person name="Liang C."/>
            <person name="Lipzen A."/>
            <person name="Lutzoni F."/>
            <person name="Magnuson J."/>
            <person name="Mondo S."/>
            <person name="Nolan M."/>
            <person name="Ohm R."/>
            <person name="Pangilinan J."/>
            <person name="Park H.-J."/>
            <person name="Ramirez L."/>
            <person name="Alfaro M."/>
            <person name="Sun H."/>
            <person name="Tritt A."/>
            <person name="Yoshinaga Y."/>
            <person name="Zwiers L.-H."/>
            <person name="Turgeon B."/>
            <person name="Goodwin S."/>
            <person name="Spatafora J."/>
            <person name="Crous P."/>
            <person name="Grigoriev I."/>
        </authorList>
    </citation>
    <scope>NUCLEOTIDE SEQUENCE</scope>
    <source>
        <strain evidence="2">CBS 122368</strain>
    </source>
</reference>
<evidence type="ECO:0000313" key="3">
    <source>
        <dbReference type="Proteomes" id="UP000800094"/>
    </source>
</evidence>
<sequence length="94" mass="10174">MLGVAPRKSLYGTTHFPFPMERASEFNAKEPQFSLKSCSSVRTTNYTPQECWSGLPSTGPDCPTFNMNPTRPFVSSLAPPVGSEPLPSSSGQGY</sequence>
<dbReference type="AlphaFoldDB" id="A0A6A6I981"/>
<dbReference type="Proteomes" id="UP000800094">
    <property type="component" value="Unassembled WGS sequence"/>
</dbReference>
<feature type="region of interest" description="Disordered" evidence="1">
    <location>
        <begin position="73"/>
        <end position="94"/>
    </location>
</feature>
<protein>
    <submittedName>
        <fullName evidence="2">Uncharacterized protein</fullName>
    </submittedName>
</protein>
<name>A0A6A6I981_9PLEO</name>
<dbReference type="EMBL" id="ML987199">
    <property type="protein sequence ID" value="KAF2246070.1"/>
    <property type="molecule type" value="Genomic_DNA"/>
</dbReference>
<organism evidence="2 3">
    <name type="scientific">Trematosphaeria pertusa</name>
    <dbReference type="NCBI Taxonomy" id="390896"/>
    <lineage>
        <taxon>Eukaryota</taxon>
        <taxon>Fungi</taxon>
        <taxon>Dikarya</taxon>
        <taxon>Ascomycota</taxon>
        <taxon>Pezizomycotina</taxon>
        <taxon>Dothideomycetes</taxon>
        <taxon>Pleosporomycetidae</taxon>
        <taxon>Pleosporales</taxon>
        <taxon>Massarineae</taxon>
        <taxon>Trematosphaeriaceae</taxon>
        <taxon>Trematosphaeria</taxon>
    </lineage>
</organism>
<keyword evidence="3" id="KW-1185">Reference proteome</keyword>
<dbReference type="GeneID" id="54589433"/>